<protein>
    <submittedName>
        <fullName evidence="2">CYFA0S24e00705g1_1</fullName>
    </submittedName>
</protein>
<accession>A0A061B9I3</accession>
<reference evidence="2" key="1">
    <citation type="journal article" date="2014" name="Genome Announc.">
        <title>Genome sequence of the yeast Cyberlindnera fabianii (Hansenula fabianii).</title>
        <authorList>
            <person name="Freel K.C."/>
            <person name="Sarilar V."/>
            <person name="Neuveglise C."/>
            <person name="Devillers H."/>
            <person name="Friedrich A."/>
            <person name="Schacherer J."/>
        </authorList>
    </citation>
    <scope>NUCLEOTIDE SEQUENCE</scope>
    <source>
        <strain evidence="2">YJS4271</strain>
    </source>
</reference>
<proteinExistence type="predicted"/>
<feature type="region of interest" description="Disordered" evidence="1">
    <location>
        <begin position="49"/>
        <end position="88"/>
    </location>
</feature>
<organism evidence="2">
    <name type="scientific">Cyberlindnera fabianii</name>
    <name type="common">Yeast</name>
    <name type="synonym">Hansenula fabianii</name>
    <dbReference type="NCBI Taxonomy" id="36022"/>
    <lineage>
        <taxon>Eukaryota</taxon>
        <taxon>Fungi</taxon>
        <taxon>Dikarya</taxon>
        <taxon>Ascomycota</taxon>
        <taxon>Saccharomycotina</taxon>
        <taxon>Saccharomycetes</taxon>
        <taxon>Phaffomycetales</taxon>
        <taxon>Phaffomycetaceae</taxon>
        <taxon>Cyberlindnera</taxon>
    </lineage>
</organism>
<name>A0A061B9I3_CYBFA</name>
<gene>
    <name evidence="2" type="ORF">CYFA0S_24e00705g</name>
</gene>
<sequence length="234" mass="25197">MVGSEIEEALVGLCLSPACAFNRRLFGRLAALERFKFCSAYRARVFLPGGRSPTSPPQGRTRATAWACGQGTPRPSTDDSAGDSKGRQCTASCSKGKCQFSGDGARRRVVSSTETDVLRFGASGYGSPAHQEEARAARETTNKIRVAVNSMSLPSLVLLADKKASRILTSPSSMSYAFYFLVSPARSGDGGTKNTAQSIAVYTIHTLVYSAFKTLEISQWQARDNPHLRKWATG</sequence>
<evidence type="ECO:0000256" key="1">
    <source>
        <dbReference type="SAM" id="MobiDB-lite"/>
    </source>
</evidence>
<evidence type="ECO:0000313" key="2">
    <source>
        <dbReference type="EMBL" id="CDR46593.1"/>
    </source>
</evidence>
<dbReference type="EMBL" id="LK052909">
    <property type="protein sequence ID" value="CDR46593.1"/>
    <property type="molecule type" value="Genomic_DNA"/>
</dbReference>
<dbReference type="AlphaFoldDB" id="A0A061B9I3"/>